<dbReference type="RefSeq" id="WP_256399509.1">
    <property type="nucleotide sequence ID" value="NZ_JANHJR010000002.1"/>
</dbReference>
<dbReference type="AlphaFoldDB" id="A0ABD6DD40"/>
<proteinExistence type="predicted"/>
<dbReference type="Proteomes" id="UP001597034">
    <property type="component" value="Unassembled WGS sequence"/>
</dbReference>
<keyword evidence="2" id="KW-1133">Transmembrane helix</keyword>
<organism evidence="3 4">
    <name type="scientific">Haloarchaeobius litoreus</name>
    <dbReference type="NCBI Taxonomy" id="755306"/>
    <lineage>
        <taxon>Archaea</taxon>
        <taxon>Methanobacteriati</taxon>
        <taxon>Methanobacteriota</taxon>
        <taxon>Stenosarchaea group</taxon>
        <taxon>Halobacteria</taxon>
        <taxon>Halobacteriales</taxon>
        <taxon>Halorubellaceae</taxon>
        <taxon>Haloarchaeobius</taxon>
    </lineage>
</organism>
<evidence type="ECO:0000256" key="1">
    <source>
        <dbReference type="ARBA" id="ARBA00022729"/>
    </source>
</evidence>
<dbReference type="GO" id="GO:0030115">
    <property type="term" value="C:S-layer"/>
    <property type="evidence" value="ECO:0007669"/>
    <property type="project" value="UniProtKB-SubCell"/>
</dbReference>
<dbReference type="NCBIfam" id="TIGR04126">
    <property type="entry name" value="PGF_CTERM"/>
    <property type="match status" value="1"/>
</dbReference>
<protein>
    <submittedName>
        <fullName evidence="3">PGF-CTERM sorting domain-containing protein</fullName>
    </submittedName>
</protein>
<keyword evidence="1" id="KW-0732">Signal</keyword>
<evidence type="ECO:0000256" key="2">
    <source>
        <dbReference type="SAM" id="Phobius"/>
    </source>
</evidence>
<gene>
    <name evidence="3" type="ORF">ACFSBL_00870</name>
</gene>
<evidence type="ECO:0000313" key="4">
    <source>
        <dbReference type="Proteomes" id="UP001597034"/>
    </source>
</evidence>
<dbReference type="EMBL" id="JBHUDO010000001">
    <property type="protein sequence ID" value="MFD1644229.1"/>
    <property type="molecule type" value="Genomic_DNA"/>
</dbReference>
<keyword evidence="4" id="KW-1185">Reference proteome</keyword>
<sequence>MNRMAPLLAALLVVASVATPAAAAVTADRTETQDAYAGAHVSYDVQGDAVVDYTVDNETMVESMRVESQSNYESRAGVSGEVDLDSVVELDGLGLDMGASTTTQATVQTEGAASIVTHDNEDGTLVVRGGENGQFVEAQVGSDAEAEAASDDRVVVETDNGTTGTFIVVGDGNVTVNEAGNVTAELGSDASLVFRESGEERTDGEKRVERMIANGTATAEVYVEEQGEQTVEDTVTYGQDTTVEAAQEGEHTVNMTVERTQSQGKVVVIHVAESVVDAGESAEVLVDGQAAARAQSVSELRAATQNGDESMYYVAQDASAQAEASTTVMVGFDHFSERTASIQGEETTDGDDSGSGMPGFGVTAALAALVGAALVAVRARS</sequence>
<dbReference type="GO" id="GO:0005886">
    <property type="term" value="C:plasma membrane"/>
    <property type="evidence" value="ECO:0007669"/>
    <property type="project" value="UniProtKB-SubCell"/>
</dbReference>
<keyword evidence="2" id="KW-0472">Membrane</keyword>
<comment type="caution">
    <text evidence="3">The sequence shown here is derived from an EMBL/GenBank/DDBJ whole genome shotgun (WGS) entry which is preliminary data.</text>
</comment>
<name>A0ABD6DD40_9EURY</name>
<keyword evidence="2" id="KW-0812">Transmembrane</keyword>
<feature type="transmembrane region" description="Helical" evidence="2">
    <location>
        <begin position="357"/>
        <end position="377"/>
    </location>
</feature>
<dbReference type="InterPro" id="IPR026371">
    <property type="entry name" value="PGF_CTERM"/>
</dbReference>
<evidence type="ECO:0000313" key="3">
    <source>
        <dbReference type="EMBL" id="MFD1644229.1"/>
    </source>
</evidence>
<accession>A0ABD6DD40</accession>
<reference evidence="3 4" key="1">
    <citation type="journal article" date="2019" name="Int. J. Syst. Evol. Microbiol.">
        <title>The Global Catalogue of Microorganisms (GCM) 10K type strain sequencing project: providing services to taxonomists for standard genome sequencing and annotation.</title>
        <authorList>
            <consortium name="The Broad Institute Genomics Platform"/>
            <consortium name="The Broad Institute Genome Sequencing Center for Infectious Disease"/>
            <person name="Wu L."/>
            <person name="Ma J."/>
        </authorList>
    </citation>
    <scope>NUCLEOTIDE SEQUENCE [LARGE SCALE GENOMIC DNA]</scope>
    <source>
        <strain evidence="3 4">CGMCC 1.10390</strain>
    </source>
</reference>